<evidence type="ECO:0000313" key="10">
    <source>
        <dbReference type="Proteomes" id="UP000494040"/>
    </source>
</evidence>
<feature type="domain" description="C2H2-type" evidence="8">
    <location>
        <begin position="1076"/>
        <end position="1103"/>
    </location>
</feature>
<dbReference type="InterPro" id="IPR001965">
    <property type="entry name" value="Znf_PHD"/>
</dbReference>
<feature type="compositionally biased region" description="Acidic residues" evidence="6">
    <location>
        <begin position="1605"/>
        <end position="1617"/>
    </location>
</feature>
<dbReference type="GO" id="GO:0008270">
    <property type="term" value="F:zinc ion binding"/>
    <property type="evidence" value="ECO:0007669"/>
    <property type="project" value="UniProtKB-KW"/>
</dbReference>
<feature type="compositionally biased region" description="Polar residues" evidence="6">
    <location>
        <begin position="181"/>
        <end position="191"/>
    </location>
</feature>
<dbReference type="InterPro" id="IPR011011">
    <property type="entry name" value="Znf_FYVE_PHD"/>
</dbReference>
<feature type="compositionally biased region" description="Basic and acidic residues" evidence="6">
    <location>
        <begin position="147"/>
        <end position="161"/>
    </location>
</feature>
<feature type="region of interest" description="Disordered" evidence="6">
    <location>
        <begin position="681"/>
        <end position="700"/>
    </location>
</feature>
<evidence type="ECO:0000256" key="4">
    <source>
        <dbReference type="ARBA" id="ARBA00022833"/>
    </source>
</evidence>
<evidence type="ECO:0008006" key="11">
    <source>
        <dbReference type="Google" id="ProtNLM"/>
    </source>
</evidence>
<dbReference type="CDD" id="cd15505">
    <property type="entry name" value="PHD_ING"/>
    <property type="match status" value="1"/>
</dbReference>
<dbReference type="PROSITE" id="PS01359">
    <property type="entry name" value="ZF_PHD_1"/>
    <property type="match status" value="1"/>
</dbReference>
<feature type="domain" description="PHD-type" evidence="7">
    <location>
        <begin position="1898"/>
        <end position="1949"/>
    </location>
</feature>
<evidence type="ECO:0000259" key="7">
    <source>
        <dbReference type="PROSITE" id="PS50016"/>
    </source>
</evidence>
<feature type="region of interest" description="Disordered" evidence="6">
    <location>
        <begin position="1666"/>
        <end position="1894"/>
    </location>
</feature>
<dbReference type="Gene3D" id="3.30.40.10">
    <property type="entry name" value="Zinc/RING finger domain, C3HC4 (zinc finger)"/>
    <property type="match status" value="1"/>
</dbReference>
<feature type="compositionally biased region" description="Basic and acidic residues" evidence="6">
    <location>
        <begin position="1533"/>
        <end position="1545"/>
    </location>
</feature>
<dbReference type="InterPro" id="IPR019786">
    <property type="entry name" value="Zinc_finger_PHD-type_CS"/>
</dbReference>
<feature type="compositionally biased region" description="Pro residues" evidence="6">
    <location>
        <begin position="1877"/>
        <end position="1887"/>
    </location>
</feature>
<dbReference type="SUPFAM" id="SSF57903">
    <property type="entry name" value="FYVE/PHD zinc finger"/>
    <property type="match status" value="1"/>
</dbReference>
<feature type="domain" description="C2H2-type" evidence="8">
    <location>
        <begin position="1104"/>
        <end position="1131"/>
    </location>
</feature>
<feature type="region of interest" description="Disordered" evidence="6">
    <location>
        <begin position="147"/>
        <end position="191"/>
    </location>
</feature>
<dbReference type="PANTHER" id="PTHR24379:SF127">
    <property type="entry name" value="BLOODY FINGERS-RELATED"/>
    <property type="match status" value="1"/>
</dbReference>
<gene>
    <name evidence="9" type="primary">106661401</name>
</gene>
<dbReference type="EnsemblMetazoa" id="XM_014384756.2">
    <property type="protein sequence ID" value="XP_014240242.1"/>
    <property type="gene ID" value="LOC106661401"/>
</dbReference>
<feature type="compositionally biased region" description="Polar residues" evidence="6">
    <location>
        <begin position="1679"/>
        <end position="1689"/>
    </location>
</feature>
<feature type="region of interest" description="Disordered" evidence="6">
    <location>
        <begin position="767"/>
        <end position="786"/>
    </location>
</feature>
<proteinExistence type="predicted"/>
<feature type="compositionally biased region" description="Basic and acidic residues" evidence="6">
    <location>
        <begin position="90"/>
        <end position="107"/>
    </location>
</feature>
<dbReference type="InterPro" id="IPR036236">
    <property type="entry name" value="Znf_C2H2_sf"/>
</dbReference>
<dbReference type="GO" id="GO:0000977">
    <property type="term" value="F:RNA polymerase II transcription regulatory region sequence-specific DNA binding"/>
    <property type="evidence" value="ECO:0007669"/>
    <property type="project" value="TreeGrafter"/>
</dbReference>
<feature type="compositionally biased region" description="Basic and acidic residues" evidence="6">
    <location>
        <begin position="1178"/>
        <end position="1195"/>
    </location>
</feature>
<name>A0A8I6R721_CIMLE</name>
<dbReference type="GO" id="GO:0000981">
    <property type="term" value="F:DNA-binding transcription factor activity, RNA polymerase II-specific"/>
    <property type="evidence" value="ECO:0007669"/>
    <property type="project" value="TreeGrafter"/>
</dbReference>
<feature type="compositionally biased region" description="Basic residues" evidence="6">
    <location>
        <begin position="1522"/>
        <end position="1532"/>
    </location>
</feature>
<feature type="compositionally biased region" description="Basic and acidic residues" evidence="6">
    <location>
        <begin position="54"/>
        <end position="67"/>
    </location>
</feature>
<dbReference type="PROSITE" id="PS50157">
    <property type="entry name" value="ZINC_FINGER_C2H2_2"/>
    <property type="match status" value="2"/>
</dbReference>
<reference evidence="9" key="1">
    <citation type="submission" date="2022-01" db="UniProtKB">
        <authorList>
            <consortium name="EnsemblMetazoa"/>
        </authorList>
    </citation>
    <scope>IDENTIFICATION</scope>
</reference>
<sequence length="1955" mass="219348">MEDGVELSGDVENGSGKENLEDEKNPLKSGNFDNSDSLPNQENNKLDISSAKLNGDREDIVATDKNDFTVLNETLPNVDQEPKLVTTGYDESKISKEREEKEESKALDDEDKEGDSMYEPMTTRSKLAMLASLTSSSELTIQLVSKDTDKNNDAKNVKFDEMNTNEKVPKVEITLSKPKTRSQSVDSTTSVDKVKNLEVKSKSQKRKADTEDKSESNEKFPILYKGFKKKSVTELPDKQEKKVNLKWNPFNPAAACKRDPKVAKPRHICDEIDSSSLQSEYAQYLGLQPILKFKCSNCGMSSFQSMSALNSHQVDCKKQDKPVLGPQMPVQLNPINEPKSANIKLTRKVFLCSACGTYYEHWNLFLHMREVHRRYICLFCLGMFSVADKLAEHLTQKHNVSKQDFQSVDDFTKCYQTFFLLCLVCDKVFSETDTFSDHSCEPKKNIESLEGSSITAKQENSANQNQAKTSQDSHQPSMKSGGKRTRESAKKSFSQQKSLHSKKDINASNTLKAETTEACEMSSVSSLMPPEAQPKTENELNEKNEENMPPTAEQPNTKSAVSDVDMKNVNETKFDSNQTNQEVSETLNCHSVPVKSLKKVRKVKKVVKKLVRKKKLPITPPVVLPPVQEESPLLPSIISTTDSDPTAPMDQGEILEKECINNNEQVKVKDDVDDREKDYNKMEVDVPQPQPQNTPKSPKVNQEFEFTNKLTIPKSLFKLKLQSTLDSDNESDDSQKLSLVVDEHASSATNSDNENSKDDRIAQFKEKINENSSSQGSTSFDDDPAKVSQNVTENVNDIALAGEEVAVMALALDDKIDNISIQTVVKECVRTSCLTCNYCRHASKIAVNGKQLALHLLSEHRYMPTKNETTEDVINKLRQSLDKLSTMFFNSETYDSTDPSVYVPYDQELRFNCFQCNHDSPSHKDLYAHKKKYHSKSLLLCIMCKSTFVSYSELICHLCPGMYSAEILNIDMKFRCCLCPLDTIPSGFRLMVHLRKSHHMCDICLEICQDQQKLSTHMWKHKLNHLCYRCGIAYASKPDITKHLFWKHGTESVLCKKCLQKKWPHVYHFCIPPTSFICEECNTSFSKAVALKVHKRIHGNDIPYACSQCEKKFVSKKLLKRHEERHNKPVSKIDSKIESDMNEEDSKEEIINVTDLPNENQEPLNINKNNSADDDENKENKPADGTIRKEKKSNSELDIPPLNLSSDSDSDDDGDDDDDDNSPKPQSTENEKDKGEDNVMSNEKTPVSEELLDNTKVSSNPESEIKVQDNLPEVDSVMPELKGVLDLPQPTENSTSEGLIDPVVSNAIDQHEKLLDIANLPFVNNFGEQLLVDPAQLVDNSSHLLNTHDSTKVPDSQADEIWENFYKTNPQNSSLPYPLCAMKSEVAYGIIMGDHDYCQRSTKSEPLIKEELPSNLGPGLSDDKLEETTGIDSKQTNEIKDENPSLTDSPRKKPKSPKKRISKPSGDNSSSSSSDSSDTDSSTCSCGTNCSCSSSSSSGSSSSSSDSESSGPEDSSKAKEPRPKKRKERRSRTKTEIDPEGDKEPLSNTILPAAPEPETVTETQTIKSEEIKQEPQAEHKMKHDETEEPNILIDPEDPPIRESELETDETSSDEEFYDSQPQRRVSQLMAEKRNQLMQNTAAGVPSNNGNSSPTYMAEPLLNTTLPMTPYPLTPPTEIPVTQTPTSLTPKSRVRPKRNRKAVPKIKVPIEKPIQNSSPFPQQFMDIPKSFSPYHQPVTLPESKPLTPLQKPISSFMPSENTPGGSENDKSRSSKRRRIPNKFYGYSSGEEDEKPTFKWRKQDTPSHHKTTPPSQPILPPPPPPQPSTPTPRIQLTVPKHVIRKTPKAAKIKVQTSSNDSSDSGSEEVKRPQFMRSIPVPPPPMPAPQPSHGSQKPDKDVYCYCRCPYDEVSEMIACDDENCTIEWFHFECVGIMVPPRGEWFCPGCRKARGLPPA</sequence>
<dbReference type="OrthoDB" id="5411773at2759"/>
<feature type="compositionally biased region" description="Basic and acidic residues" evidence="6">
    <location>
        <begin position="1793"/>
        <end position="1805"/>
    </location>
</feature>
<evidence type="ECO:0000256" key="2">
    <source>
        <dbReference type="ARBA" id="ARBA00022737"/>
    </source>
</evidence>
<dbReference type="GO" id="GO:0005634">
    <property type="term" value="C:nucleus"/>
    <property type="evidence" value="ECO:0007669"/>
    <property type="project" value="TreeGrafter"/>
</dbReference>
<organism evidence="9 10">
    <name type="scientific">Cimex lectularius</name>
    <name type="common">Bed bug</name>
    <name type="synonym">Acanthia lectularia</name>
    <dbReference type="NCBI Taxonomy" id="79782"/>
    <lineage>
        <taxon>Eukaryota</taxon>
        <taxon>Metazoa</taxon>
        <taxon>Ecdysozoa</taxon>
        <taxon>Arthropoda</taxon>
        <taxon>Hexapoda</taxon>
        <taxon>Insecta</taxon>
        <taxon>Pterygota</taxon>
        <taxon>Neoptera</taxon>
        <taxon>Paraneoptera</taxon>
        <taxon>Hemiptera</taxon>
        <taxon>Heteroptera</taxon>
        <taxon>Panheteroptera</taxon>
        <taxon>Cimicomorpha</taxon>
        <taxon>Cimicidae</taxon>
        <taxon>Cimex</taxon>
    </lineage>
</organism>
<feature type="region of interest" description="Disordered" evidence="6">
    <location>
        <begin position="196"/>
        <end position="215"/>
    </location>
</feature>
<feature type="compositionally biased region" description="Basic and acidic residues" evidence="6">
    <location>
        <begin position="534"/>
        <end position="546"/>
    </location>
</feature>
<evidence type="ECO:0000259" key="8">
    <source>
        <dbReference type="PROSITE" id="PS50157"/>
    </source>
</evidence>
<keyword evidence="2" id="KW-0677">Repeat</keyword>
<keyword evidence="1" id="KW-0479">Metal-binding</keyword>
<feature type="compositionally biased region" description="Basic residues" evidence="6">
    <location>
        <begin position="1691"/>
        <end position="1703"/>
    </location>
</feature>
<feature type="compositionally biased region" description="Polar residues" evidence="6">
    <location>
        <begin position="1751"/>
        <end position="1764"/>
    </location>
</feature>
<feature type="compositionally biased region" description="Basic and acidic residues" evidence="6">
    <location>
        <begin position="1124"/>
        <end position="1139"/>
    </location>
</feature>
<feature type="region of interest" description="Disordered" evidence="6">
    <location>
        <begin position="455"/>
        <end position="562"/>
    </location>
</feature>
<dbReference type="SMART" id="SM00355">
    <property type="entry name" value="ZnF_C2H2"/>
    <property type="match status" value="10"/>
</dbReference>
<dbReference type="KEGG" id="clec:106661401"/>
<dbReference type="InterPro" id="IPR013087">
    <property type="entry name" value="Znf_C2H2_type"/>
</dbReference>
<dbReference type="Proteomes" id="UP000494040">
    <property type="component" value="Unassembled WGS sequence"/>
</dbReference>
<keyword evidence="10" id="KW-1185">Reference proteome</keyword>
<feature type="compositionally biased region" description="Basic residues" evidence="6">
    <location>
        <begin position="1839"/>
        <end position="1849"/>
    </location>
</feature>
<dbReference type="InterPro" id="IPR013083">
    <property type="entry name" value="Znf_RING/FYVE/PHD"/>
</dbReference>
<feature type="compositionally biased region" description="Basic residues" evidence="6">
    <location>
        <begin position="1452"/>
        <end position="1462"/>
    </location>
</feature>
<feature type="compositionally biased region" description="Pro residues" evidence="6">
    <location>
        <begin position="1668"/>
        <end position="1677"/>
    </location>
</feature>
<feature type="region of interest" description="Disordered" evidence="6">
    <location>
        <begin position="1"/>
        <end position="119"/>
    </location>
</feature>
<feature type="compositionally biased region" description="Polar residues" evidence="6">
    <location>
        <begin position="455"/>
        <end position="478"/>
    </location>
</feature>
<evidence type="ECO:0000256" key="3">
    <source>
        <dbReference type="ARBA" id="ARBA00022771"/>
    </source>
</evidence>
<feature type="compositionally biased region" description="Polar residues" evidence="6">
    <location>
        <begin position="691"/>
        <end position="700"/>
    </location>
</feature>
<accession>A0A8I6R721</accession>
<feature type="compositionally biased region" description="Pro residues" evidence="6">
    <location>
        <begin position="1812"/>
        <end position="1828"/>
    </location>
</feature>
<dbReference type="PROSITE" id="PS50016">
    <property type="entry name" value="ZF_PHD_2"/>
    <property type="match status" value="1"/>
</dbReference>
<feature type="compositionally biased region" description="Low complexity" evidence="6">
    <location>
        <begin position="1463"/>
        <end position="1513"/>
    </location>
</feature>
<evidence type="ECO:0000256" key="5">
    <source>
        <dbReference type="PROSITE-ProRule" id="PRU00042"/>
    </source>
</evidence>
<feature type="compositionally biased region" description="Polar residues" evidence="6">
    <location>
        <begin position="1155"/>
        <end position="1170"/>
    </location>
</feature>
<keyword evidence="4" id="KW-0862">Zinc</keyword>
<feature type="compositionally biased region" description="Polar residues" evidence="6">
    <location>
        <begin position="31"/>
        <end position="47"/>
    </location>
</feature>
<evidence type="ECO:0000256" key="6">
    <source>
        <dbReference type="SAM" id="MobiDB-lite"/>
    </source>
</evidence>
<feature type="compositionally biased region" description="Acidic residues" evidence="6">
    <location>
        <begin position="1208"/>
        <end position="1220"/>
    </location>
</feature>
<keyword evidence="3 5" id="KW-0863">Zinc-finger</keyword>
<evidence type="ECO:0000313" key="9">
    <source>
        <dbReference type="EnsemblMetazoa" id="XP_014240242.1"/>
    </source>
</evidence>
<dbReference type="InterPro" id="IPR019787">
    <property type="entry name" value="Znf_PHD-finger"/>
</dbReference>
<feature type="compositionally biased region" description="Basic and acidic residues" evidence="6">
    <location>
        <begin position="1567"/>
        <end position="1585"/>
    </location>
</feature>
<dbReference type="OMA" id="ELLCHLC"/>
<feature type="compositionally biased region" description="Polar residues" evidence="6">
    <location>
        <begin position="770"/>
        <end position="779"/>
    </location>
</feature>
<dbReference type="Gene3D" id="3.30.160.60">
    <property type="entry name" value="Classic Zinc Finger"/>
    <property type="match status" value="2"/>
</dbReference>
<dbReference type="SUPFAM" id="SSF57667">
    <property type="entry name" value="beta-beta-alpha zinc fingers"/>
    <property type="match status" value="1"/>
</dbReference>
<dbReference type="PANTHER" id="PTHR24379">
    <property type="entry name" value="KRAB AND ZINC FINGER DOMAIN-CONTAINING"/>
    <property type="match status" value="1"/>
</dbReference>
<dbReference type="PROSITE" id="PS00028">
    <property type="entry name" value="ZINC_FINGER_C2H2_1"/>
    <property type="match status" value="4"/>
</dbReference>
<evidence type="ECO:0000256" key="1">
    <source>
        <dbReference type="ARBA" id="ARBA00022723"/>
    </source>
</evidence>
<dbReference type="SMART" id="SM00249">
    <property type="entry name" value="PHD"/>
    <property type="match status" value="1"/>
</dbReference>
<feature type="region of interest" description="Disordered" evidence="6">
    <location>
        <begin position="1124"/>
        <end position="1265"/>
    </location>
</feature>
<feature type="region of interest" description="Disordered" evidence="6">
    <location>
        <begin position="1408"/>
        <end position="1629"/>
    </location>
</feature>
<protein>
    <recommendedName>
        <fullName evidence="11">Chromatin modification-related protein YNG2</fullName>
    </recommendedName>
</protein>